<dbReference type="EMBL" id="BMAW01113435">
    <property type="protein sequence ID" value="GFT57092.1"/>
    <property type="molecule type" value="Genomic_DNA"/>
</dbReference>
<organism evidence="2 3">
    <name type="scientific">Nephila pilipes</name>
    <name type="common">Giant wood spider</name>
    <name type="synonym">Nephila maculata</name>
    <dbReference type="NCBI Taxonomy" id="299642"/>
    <lineage>
        <taxon>Eukaryota</taxon>
        <taxon>Metazoa</taxon>
        <taxon>Ecdysozoa</taxon>
        <taxon>Arthropoda</taxon>
        <taxon>Chelicerata</taxon>
        <taxon>Arachnida</taxon>
        <taxon>Araneae</taxon>
        <taxon>Araneomorphae</taxon>
        <taxon>Entelegynae</taxon>
        <taxon>Araneoidea</taxon>
        <taxon>Nephilidae</taxon>
        <taxon>Nephila</taxon>
    </lineage>
</organism>
<dbReference type="AlphaFoldDB" id="A0A8X6PAK0"/>
<proteinExistence type="predicted"/>
<feature type="region of interest" description="Disordered" evidence="1">
    <location>
        <begin position="101"/>
        <end position="120"/>
    </location>
</feature>
<evidence type="ECO:0000256" key="1">
    <source>
        <dbReference type="SAM" id="MobiDB-lite"/>
    </source>
</evidence>
<comment type="caution">
    <text evidence="2">The sequence shown here is derived from an EMBL/GenBank/DDBJ whole genome shotgun (WGS) entry which is preliminary data.</text>
</comment>
<keyword evidence="3" id="KW-1185">Reference proteome</keyword>
<gene>
    <name evidence="2" type="ORF">NPIL_128201</name>
</gene>
<evidence type="ECO:0000313" key="3">
    <source>
        <dbReference type="Proteomes" id="UP000887013"/>
    </source>
</evidence>
<reference evidence="2" key="1">
    <citation type="submission" date="2020-08" db="EMBL/GenBank/DDBJ databases">
        <title>Multicomponent nature underlies the extraordinary mechanical properties of spider dragline silk.</title>
        <authorList>
            <person name="Kono N."/>
            <person name="Nakamura H."/>
            <person name="Mori M."/>
            <person name="Yoshida Y."/>
            <person name="Ohtoshi R."/>
            <person name="Malay A.D."/>
            <person name="Moran D.A.P."/>
            <person name="Tomita M."/>
            <person name="Numata K."/>
            <person name="Arakawa K."/>
        </authorList>
    </citation>
    <scope>NUCLEOTIDE SEQUENCE</scope>
</reference>
<name>A0A8X6PAK0_NEPPI</name>
<protein>
    <submittedName>
        <fullName evidence="2">Uncharacterized protein</fullName>
    </submittedName>
</protein>
<accession>A0A8X6PAK0</accession>
<sequence length="120" mass="13604">MALTYSASCARTGCVVRSHLRILLSKDSCSDGFCRDIGPLSARYAYSFCFMVSVPKACLSLTPYMEGGIAPLWAHVPVVLLERLPLIYLSCLLLCHEKRGREEKKKRKEKERKNVCYQDI</sequence>
<evidence type="ECO:0000313" key="2">
    <source>
        <dbReference type="EMBL" id="GFT57092.1"/>
    </source>
</evidence>
<dbReference type="Proteomes" id="UP000887013">
    <property type="component" value="Unassembled WGS sequence"/>
</dbReference>